<comment type="caution">
    <text evidence="1">The sequence shown here is derived from an EMBL/GenBank/DDBJ whole genome shotgun (WGS) entry which is preliminary data.</text>
</comment>
<accession>X0T9E2</accession>
<sequence length="171" mass="20078">AVTGGIWKEIKREKVVDGGYEFSIDHKSLTFMSDGQTYSLTFEAKSGNENVKVQKQLVQEVTKSKSEDSEDFSIIHSKYSKYFAKCNFFQKINKLKLFDGENNKHLFDREKFRTFYFDSQKRLVLVYCEEGSDQVQVKIYCLLTDDIKDYTKKLHRASKRGKYTDLRILCD</sequence>
<feature type="non-terminal residue" evidence="1">
    <location>
        <position position="1"/>
    </location>
</feature>
<dbReference type="EMBL" id="BARS01012755">
    <property type="protein sequence ID" value="GAF89829.1"/>
    <property type="molecule type" value="Genomic_DNA"/>
</dbReference>
<name>X0T9E2_9ZZZZ</name>
<evidence type="ECO:0000313" key="1">
    <source>
        <dbReference type="EMBL" id="GAF89829.1"/>
    </source>
</evidence>
<proteinExistence type="predicted"/>
<protein>
    <submittedName>
        <fullName evidence="1">Uncharacterized protein</fullName>
    </submittedName>
</protein>
<dbReference type="AlphaFoldDB" id="X0T9E2"/>
<organism evidence="1">
    <name type="scientific">marine sediment metagenome</name>
    <dbReference type="NCBI Taxonomy" id="412755"/>
    <lineage>
        <taxon>unclassified sequences</taxon>
        <taxon>metagenomes</taxon>
        <taxon>ecological metagenomes</taxon>
    </lineage>
</organism>
<gene>
    <name evidence="1" type="ORF">S01H1_22553</name>
</gene>
<reference evidence="1" key="1">
    <citation type="journal article" date="2014" name="Front. Microbiol.">
        <title>High frequency of phylogenetically diverse reductive dehalogenase-homologous genes in deep subseafloor sedimentary metagenomes.</title>
        <authorList>
            <person name="Kawai M."/>
            <person name="Futagami T."/>
            <person name="Toyoda A."/>
            <person name="Takaki Y."/>
            <person name="Nishi S."/>
            <person name="Hori S."/>
            <person name="Arai W."/>
            <person name="Tsubouchi T."/>
            <person name="Morono Y."/>
            <person name="Uchiyama I."/>
            <person name="Ito T."/>
            <person name="Fujiyama A."/>
            <person name="Inagaki F."/>
            <person name="Takami H."/>
        </authorList>
    </citation>
    <scope>NUCLEOTIDE SEQUENCE</scope>
    <source>
        <strain evidence="1">Expedition CK06-06</strain>
    </source>
</reference>